<dbReference type="Pfam" id="PF00248">
    <property type="entry name" value="Aldo_ket_red"/>
    <property type="match status" value="1"/>
</dbReference>
<sequence length="324" mass="35924">MSKQLPLTQKVPHCSQLVFGCMGLGGDWNEPNYSLNDVAVANRAIDTALEVGISMFDHADIYTRGKAEQVFGDVLKQRPHLRKDMTIQTKCGIRFEDDKGPGRYDFSKEWILHSVETSLKRLNIEQIDILLLHRPDPLMEPDEVASAFDQLIKQGKVNKFGVSNMTSAQMQLLQQALPNPLVCNQLEISLGHLDCIDQGIIANVGGEATYNAMAGTLEYCQLNDVQVQTWGSLSQGLFSGRILDGQAPHIITTASLVSSLAAEYQTSPEAIVLAFLTRLPQGIQPVIGTVDPDRIRACQRVIEVELTREHWYQLFVAARGRVVP</sequence>
<reference evidence="2 3" key="1">
    <citation type="submission" date="2023-01" db="EMBL/GenBank/DDBJ databases">
        <title>Psychrosphaera sp. nov., isolated from marine algae.</title>
        <authorList>
            <person name="Bayburt H."/>
            <person name="Choi B.J."/>
            <person name="Kim J.M."/>
            <person name="Choi D.G."/>
            <person name="Jeon C.O."/>
        </authorList>
    </citation>
    <scope>NUCLEOTIDE SEQUENCE [LARGE SCALE GENOMIC DNA]</scope>
    <source>
        <strain evidence="2 3">G1-22</strain>
    </source>
</reference>
<evidence type="ECO:0000313" key="3">
    <source>
        <dbReference type="Proteomes" id="UP001528411"/>
    </source>
</evidence>
<dbReference type="Proteomes" id="UP001528411">
    <property type="component" value="Unassembled WGS sequence"/>
</dbReference>
<protein>
    <submittedName>
        <fullName evidence="2">Aldo/keto reductase</fullName>
    </submittedName>
</protein>
<dbReference type="InterPro" id="IPR050523">
    <property type="entry name" value="AKR_Detox_Biosynth"/>
</dbReference>
<proteinExistence type="predicted"/>
<gene>
    <name evidence="2" type="ORF">PN838_01265</name>
</gene>
<dbReference type="CDD" id="cd19092">
    <property type="entry name" value="AKR_BsYcsN_EcYdhF-like"/>
    <property type="match status" value="1"/>
</dbReference>
<comment type="caution">
    <text evidence="2">The sequence shown here is derived from an EMBL/GenBank/DDBJ whole genome shotgun (WGS) entry which is preliminary data.</text>
</comment>
<keyword evidence="3" id="KW-1185">Reference proteome</keyword>
<dbReference type="RefSeq" id="WP_272179534.1">
    <property type="nucleotide sequence ID" value="NZ_JAQOMS010000002.1"/>
</dbReference>
<organism evidence="2 3">
    <name type="scientific">Psychrosphaera algicola</name>
    <dbReference type="NCBI Taxonomy" id="3023714"/>
    <lineage>
        <taxon>Bacteria</taxon>
        <taxon>Pseudomonadati</taxon>
        <taxon>Pseudomonadota</taxon>
        <taxon>Gammaproteobacteria</taxon>
        <taxon>Alteromonadales</taxon>
        <taxon>Pseudoalteromonadaceae</taxon>
        <taxon>Psychrosphaera</taxon>
    </lineage>
</organism>
<dbReference type="InterPro" id="IPR023210">
    <property type="entry name" value="NADP_OxRdtase_dom"/>
</dbReference>
<dbReference type="PANTHER" id="PTHR43364">
    <property type="entry name" value="NADH-SPECIFIC METHYLGLYOXAL REDUCTASE-RELATED"/>
    <property type="match status" value="1"/>
</dbReference>
<name>A0ABT5F9C9_9GAMM</name>
<accession>A0ABT5F9C9</accession>
<dbReference type="PRINTS" id="PR00069">
    <property type="entry name" value="ALDKETRDTASE"/>
</dbReference>
<dbReference type="InterPro" id="IPR036812">
    <property type="entry name" value="NAD(P)_OxRdtase_dom_sf"/>
</dbReference>
<dbReference type="InterPro" id="IPR020471">
    <property type="entry name" value="AKR"/>
</dbReference>
<dbReference type="PROSITE" id="PS51257">
    <property type="entry name" value="PROKAR_LIPOPROTEIN"/>
    <property type="match status" value="1"/>
</dbReference>
<dbReference type="SUPFAM" id="SSF51430">
    <property type="entry name" value="NAD(P)-linked oxidoreductase"/>
    <property type="match status" value="1"/>
</dbReference>
<evidence type="ECO:0000259" key="1">
    <source>
        <dbReference type="Pfam" id="PF00248"/>
    </source>
</evidence>
<feature type="domain" description="NADP-dependent oxidoreductase" evidence="1">
    <location>
        <begin position="17"/>
        <end position="312"/>
    </location>
</feature>
<dbReference type="Gene3D" id="3.20.20.100">
    <property type="entry name" value="NADP-dependent oxidoreductase domain"/>
    <property type="match status" value="1"/>
</dbReference>
<evidence type="ECO:0000313" key="2">
    <source>
        <dbReference type="EMBL" id="MDC2887734.1"/>
    </source>
</evidence>
<dbReference type="EMBL" id="JAQOMS010000002">
    <property type="protein sequence ID" value="MDC2887734.1"/>
    <property type="molecule type" value="Genomic_DNA"/>
</dbReference>
<dbReference type="PANTHER" id="PTHR43364:SF1">
    <property type="entry name" value="OXIDOREDUCTASE YDHF"/>
    <property type="match status" value="1"/>
</dbReference>